<dbReference type="AlphaFoldDB" id="A0A314U8H0"/>
<dbReference type="Proteomes" id="UP000250321">
    <property type="component" value="Unassembled WGS sequence"/>
</dbReference>
<keyword evidence="2" id="KW-1185">Reference proteome</keyword>
<name>A0A314U8H0_PRUYE</name>
<evidence type="ECO:0000313" key="2">
    <source>
        <dbReference type="Proteomes" id="UP000250321"/>
    </source>
</evidence>
<proteinExistence type="predicted"/>
<dbReference type="OrthoDB" id="2121828at2759"/>
<organism evidence="1 2">
    <name type="scientific">Prunus yedoensis var. nudiflora</name>
    <dbReference type="NCBI Taxonomy" id="2094558"/>
    <lineage>
        <taxon>Eukaryota</taxon>
        <taxon>Viridiplantae</taxon>
        <taxon>Streptophyta</taxon>
        <taxon>Embryophyta</taxon>
        <taxon>Tracheophyta</taxon>
        <taxon>Spermatophyta</taxon>
        <taxon>Magnoliopsida</taxon>
        <taxon>eudicotyledons</taxon>
        <taxon>Gunneridae</taxon>
        <taxon>Pentapetalae</taxon>
        <taxon>rosids</taxon>
        <taxon>fabids</taxon>
        <taxon>Rosales</taxon>
        <taxon>Rosaceae</taxon>
        <taxon>Amygdaloideae</taxon>
        <taxon>Amygdaleae</taxon>
        <taxon>Prunus</taxon>
    </lineage>
</organism>
<comment type="caution">
    <text evidence="1">The sequence shown here is derived from an EMBL/GenBank/DDBJ whole genome shotgun (WGS) entry which is preliminary data.</text>
</comment>
<gene>
    <name evidence="1" type="ORF">Pyn_40021</name>
</gene>
<sequence length="103" mass="11767">MENFLDQFNRPMSITKAATTSPFTDMVKQPRNPWSNGPEYITQCPIFNLGTNSSKRLYFLMGKERSGGTHTMTGLEPQFMVQSLCIQNVELAILFPRLMNKCK</sequence>
<accession>A0A314U8H0</accession>
<evidence type="ECO:0000313" key="1">
    <source>
        <dbReference type="EMBL" id="PQM33408.1"/>
    </source>
</evidence>
<protein>
    <submittedName>
        <fullName evidence="1">Uncharacterized protein</fullName>
    </submittedName>
</protein>
<dbReference type="EMBL" id="PJQY01003925">
    <property type="protein sequence ID" value="PQM33408.1"/>
    <property type="molecule type" value="Genomic_DNA"/>
</dbReference>
<reference evidence="1 2" key="1">
    <citation type="submission" date="2018-02" db="EMBL/GenBank/DDBJ databases">
        <title>Draft genome of wild Prunus yedoensis var. nudiflora.</title>
        <authorList>
            <person name="Baek S."/>
            <person name="Kim J.-H."/>
            <person name="Choi K."/>
            <person name="Kim G.-B."/>
            <person name="Cho A."/>
            <person name="Jang H."/>
            <person name="Shin C.-H."/>
            <person name="Yu H.-J."/>
            <person name="Mun J.-H."/>
        </authorList>
    </citation>
    <scope>NUCLEOTIDE SEQUENCE [LARGE SCALE GENOMIC DNA]</scope>
    <source>
        <strain evidence="2">cv. Jeju island</strain>
        <tissue evidence="1">Leaf</tissue>
    </source>
</reference>